<dbReference type="Proteomes" id="UP000295479">
    <property type="component" value="Unassembled WGS sequence"/>
</dbReference>
<keyword evidence="1" id="KW-0732">Signal</keyword>
<proteinExistence type="predicted"/>
<dbReference type="RefSeq" id="WP_132006304.1">
    <property type="nucleotide sequence ID" value="NZ_SMFK01000007.1"/>
</dbReference>
<gene>
    <name evidence="3" type="ORF">E0F76_12280</name>
</gene>
<sequence>MKKIIIALFITGTFFTACTTVDTDNVSRITYFPVFTISGANPFFVLLGTPYTDPGAVAKAGSTVITHTTAALGKYRGTTSLDTNKVDEYFVTYSAKNADGFVGSGSRKVIVYKNGDLINSIEGLYTSTVARNGVTPGSTYIDIKYIYIWKNTDGTYQISDAFGGWYEYGRAIGSSETPGGTINAINITTNNFTFPGNPLTNKYFGGVAKITDLTVNAATKTLVLTCTWTAPTAYTFVSTLKQVQP</sequence>
<keyword evidence="4" id="KW-1185">Reference proteome</keyword>
<dbReference type="PROSITE" id="PS51257">
    <property type="entry name" value="PROKAR_LIPOPROTEIN"/>
    <property type="match status" value="1"/>
</dbReference>
<dbReference type="AlphaFoldDB" id="A0A4R5CBW0"/>
<evidence type="ECO:0000259" key="2">
    <source>
        <dbReference type="Pfam" id="PF16403"/>
    </source>
</evidence>
<evidence type="ECO:0000256" key="1">
    <source>
        <dbReference type="SAM" id="SignalP"/>
    </source>
</evidence>
<feature type="chain" id="PRO_5020424383" evidence="1">
    <location>
        <begin position="20"/>
        <end position="245"/>
    </location>
</feature>
<feature type="domain" description="Pesticidal crystal protein Cry22Aa Ig-like" evidence="2">
    <location>
        <begin position="35"/>
        <end position="111"/>
    </location>
</feature>
<reference evidence="3 4" key="1">
    <citation type="submission" date="2019-03" db="EMBL/GenBank/DDBJ databases">
        <title>Flavobacterium AR-3-4 sp. nov. isolated from arctic soil.</title>
        <authorList>
            <person name="Chaudhary D.K."/>
        </authorList>
    </citation>
    <scope>NUCLEOTIDE SEQUENCE [LARGE SCALE GENOMIC DNA]</scope>
    <source>
        <strain evidence="3 4">AR-3-4</strain>
    </source>
</reference>
<dbReference type="EMBL" id="SMFK01000007">
    <property type="protein sequence ID" value="TDD96266.1"/>
    <property type="molecule type" value="Genomic_DNA"/>
</dbReference>
<accession>A0A4R5CBW0</accession>
<organism evidence="3 4">
    <name type="scientific">Flavobacterium cellulosilyticum</name>
    <dbReference type="NCBI Taxonomy" id="2541731"/>
    <lineage>
        <taxon>Bacteria</taxon>
        <taxon>Pseudomonadati</taxon>
        <taxon>Bacteroidota</taxon>
        <taxon>Flavobacteriia</taxon>
        <taxon>Flavobacteriales</taxon>
        <taxon>Flavobacteriaceae</taxon>
        <taxon>Flavobacterium</taxon>
    </lineage>
</organism>
<dbReference type="InterPro" id="IPR032179">
    <property type="entry name" value="Cry22Aa_Ig-like"/>
</dbReference>
<protein>
    <submittedName>
        <fullName evidence="3">DUF5011 domain-containing protein</fullName>
    </submittedName>
</protein>
<evidence type="ECO:0000313" key="4">
    <source>
        <dbReference type="Proteomes" id="UP000295479"/>
    </source>
</evidence>
<name>A0A4R5CBW0_9FLAO</name>
<comment type="caution">
    <text evidence="3">The sequence shown here is derived from an EMBL/GenBank/DDBJ whole genome shotgun (WGS) entry which is preliminary data.</text>
</comment>
<feature type="signal peptide" evidence="1">
    <location>
        <begin position="1"/>
        <end position="19"/>
    </location>
</feature>
<evidence type="ECO:0000313" key="3">
    <source>
        <dbReference type="EMBL" id="TDD96266.1"/>
    </source>
</evidence>
<dbReference type="Pfam" id="PF16403">
    <property type="entry name" value="Bact_surface_Ig-like"/>
    <property type="match status" value="1"/>
</dbReference>
<dbReference type="OrthoDB" id="1423116at2"/>